<sequence>MAGSMPSLKDILTRPSSKIVFNAPFDEKHIYYIEIANMGTHRIAFAIKTTNLKRFDVKPCYGILNPKETTVLAVSCETFNPASENLCGERITVEWTKIPRDASQEFSTSWFRDDGAVCRKIMPVEYNL</sequence>
<evidence type="ECO:0000313" key="11">
    <source>
        <dbReference type="Proteomes" id="UP000274756"/>
    </source>
</evidence>
<dbReference type="InterPro" id="IPR000535">
    <property type="entry name" value="MSP_dom"/>
</dbReference>
<proteinExistence type="predicted"/>
<dbReference type="PANTHER" id="PTHR22920">
    <property type="entry name" value="MAJOR SPERM PROTEIN"/>
    <property type="match status" value="1"/>
</dbReference>
<evidence type="ECO:0000259" key="8">
    <source>
        <dbReference type="PROSITE" id="PS50202"/>
    </source>
</evidence>
<evidence type="ECO:0000256" key="7">
    <source>
        <dbReference type="RuleBase" id="RU003425"/>
    </source>
</evidence>
<dbReference type="InterPro" id="IPR051155">
    <property type="entry name" value="Nematode_MSP"/>
</dbReference>
<name>A0A0N4UPI3_DRAME</name>
<evidence type="ECO:0000313" key="9">
    <source>
        <dbReference type="EMBL" id="VDN53477.1"/>
    </source>
</evidence>
<accession>A0A0N4UPI3</accession>
<evidence type="ECO:0000256" key="6">
    <source>
        <dbReference type="ARBA" id="ARBA00037818"/>
    </source>
</evidence>
<dbReference type="Pfam" id="PF00635">
    <property type="entry name" value="Motile_Sperm"/>
    <property type="match status" value="1"/>
</dbReference>
<dbReference type="Gene3D" id="2.60.40.10">
    <property type="entry name" value="Immunoglobulins"/>
    <property type="match status" value="1"/>
</dbReference>
<reference evidence="9 11" key="2">
    <citation type="submission" date="2018-11" db="EMBL/GenBank/DDBJ databases">
        <authorList>
            <consortium name="Pathogen Informatics"/>
        </authorList>
    </citation>
    <scope>NUCLEOTIDE SEQUENCE [LARGE SCALE GENOMIC DNA]</scope>
</reference>
<gene>
    <name evidence="9" type="ORF">DME_LOCUS3450</name>
</gene>
<evidence type="ECO:0000256" key="1">
    <source>
        <dbReference type="ARBA" id="ARBA00004245"/>
    </source>
</evidence>
<evidence type="ECO:0000313" key="12">
    <source>
        <dbReference type="WBParaSite" id="DME_0000987301-mRNA-1"/>
    </source>
</evidence>
<protein>
    <recommendedName>
        <fullName evidence="7">Major sperm protein</fullName>
    </recommendedName>
</protein>
<reference evidence="12" key="1">
    <citation type="submission" date="2017-02" db="UniProtKB">
        <authorList>
            <consortium name="WormBaseParasite"/>
        </authorList>
    </citation>
    <scope>IDENTIFICATION</scope>
</reference>
<keyword evidence="2" id="KW-0963">Cytoplasm</keyword>
<dbReference type="Proteomes" id="UP000038040">
    <property type="component" value="Unplaced"/>
</dbReference>
<dbReference type="PANTHER" id="PTHR22920:SF7">
    <property type="entry name" value="MSP DOMAIN-CONTAINING PROTEIN-RELATED"/>
    <property type="match status" value="1"/>
</dbReference>
<comment type="subcellular location">
    <subcellularLocation>
        <location evidence="6">Cell projection</location>
        <location evidence="6">Pseudopodium</location>
    </subcellularLocation>
    <subcellularLocation>
        <location evidence="1">Cytoplasm</location>
        <location evidence="1">Cytoskeleton</location>
    </subcellularLocation>
</comment>
<feature type="domain" description="MSP" evidence="8">
    <location>
        <begin position="10"/>
        <end position="128"/>
    </location>
</feature>
<comment type="function">
    <text evidence="5 7">Central component in molecular interactions underlying sperm crawling. Forms an extensive filament system that extends from sperm villipoda, along the leading edge of the pseudopod.</text>
</comment>
<dbReference type="STRING" id="318479.A0A0N4UPI3"/>
<dbReference type="OrthoDB" id="5918453at2759"/>
<evidence type="ECO:0000313" key="10">
    <source>
        <dbReference type="Proteomes" id="UP000038040"/>
    </source>
</evidence>
<dbReference type="EMBL" id="UYYG01000135">
    <property type="protein sequence ID" value="VDN53477.1"/>
    <property type="molecule type" value="Genomic_DNA"/>
</dbReference>
<evidence type="ECO:0000256" key="2">
    <source>
        <dbReference type="ARBA" id="ARBA00022490"/>
    </source>
</evidence>
<keyword evidence="11" id="KW-1185">Reference proteome</keyword>
<evidence type="ECO:0000256" key="5">
    <source>
        <dbReference type="ARBA" id="ARBA00037744"/>
    </source>
</evidence>
<organism evidence="10 12">
    <name type="scientific">Dracunculus medinensis</name>
    <name type="common">Guinea worm</name>
    <dbReference type="NCBI Taxonomy" id="318479"/>
    <lineage>
        <taxon>Eukaryota</taxon>
        <taxon>Metazoa</taxon>
        <taxon>Ecdysozoa</taxon>
        <taxon>Nematoda</taxon>
        <taxon>Chromadorea</taxon>
        <taxon>Rhabditida</taxon>
        <taxon>Spirurina</taxon>
        <taxon>Dracunculoidea</taxon>
        <taxon>Dracunculidae</taxon>
        <taxon>Dracunculus</taxon>
    </lineage>
</organism>
<keyword evidence="3 7" id="KW-0206">Cytoskeleton</keyword>
<dbReference type="GO" id="GO:0031143">
    <property type="term" value="C:pseudopodium"/>
    <property type="evidence" value="ECO:0007669"/>
    <property type="project" value="UniProtKB-SubCell"/>
</dbReference>
<dbReference type="InterPro" id="IPR013783">
    <property type="entry name" value="Ig-like_fold"/>
</dbReference>
<dbReference type="SUPFAM" id="SSF49354">
    <property type="entry name" value="PapD-like"/>
    <property type="match status" value="1"/>
</dbReference>
<evidence type="ECO:0000256" key="3">
    <source>
        <dbReference type="ARBA" id="ARBA00023212"/>
    </source>
</evidence>
<dbReference type="PROSITE" id="PS50202">
    <property type="entry name" value="MSP"/>
    <property type="match status" value="1"/>
</dbReference>
<dbReference type="WBParaSite" id="DME_0000987301-mRNA-1">
    <property type="protein sequence ID" value="DME_0000987301-mRNA-1"/>
    <property type="gene ID" value="DME_0000987301"/>
</dbReference>
<dbReference type="GO" id="GO:0005856">
    <property type="term" value="C:cytoskeleton"/>
    <property type="evidence" value="ECO:0007669"/>
    <property type="project" value="UniProtKB-SubCell"/>
</dbReference>
<dbReference type="InterPro" id="IPR008962">
    <property type="entry name" value="PapD-like_sf"/>
</dbReference>
<dbReference type="Proteomes" id="UP000274756">
    <property type="component" value="Unassembled WGS sequence"/>
</dbReference>
<dbReference type="AlphaFoldDB" id="A0A0N4UPI3"/>
<evidence type="ECO:0000256" key="4">
    <source>
        <dbReference type="ARBA" id="ARBA00023273"/>
    </source>
</evidence>
<keyword evidence="4" id="KW-0966">Cell projection</keyword>